<feature type="domain" description="Tyr recombinase" evidence="6">
    <location>
        <begin position="120"/>
        <end position="305"/>
    </location>
</feature>
<dbReference type="InterPro" id="IPR050090">
    <property type="entry name" value="Tyrosine_recombinase_XerCD"/>
</dbReference>
<dbReference type="GO" id="GO:0015074">
    <property type="term" value="P:DNA integration"/>
    <property type="evidence" value="ECO:0007669"/>
    <property type="project" value="UniProtKB-KW"/>
</dbReference>
<dbReference type="STRING" id="416016.SAMN05443547_1637"/>
<dbReference type="PROSITE" id="PS51898">
    <property type="entry name" value="TYR_RECOMBINASE"/>
    <property type="match status" value="1"/>
</dbReference>
<keyword evidence="2" id="KW-0229">DNA integration</keyword>
<feature type="domain" description="Core-binding (CB)" evidence="7">
    <location>
        <begin position="8"/>
        <end position="100"/>
    </location>
</feature>
<accession>A0A1M7ZWL5</accession>
<evidence type="ECO:0000313" key="9">
    <source>
        <dbReference type="Proteomes" id="UP000184611"/>
    </source>
</evidence>
<dbReference type="OrthoDB" id="9801717at2"/>
<proteinExistence type="inferred from homology"/>
<dbReference type="GO" id="GO:0006310">
    <property type="term" value="P:DNA recombination"/>
    <property type="evidence" value="ECO:0007669"/>
    <property type="project" value="UniProtKB-KW"/>
</dbReference>
<name>A0A1M7ZWL5_9FLAO</name>
<dbReference type="InterPro" id="IPR002104">
    <property type="entry name" value="Integrase_catalytic"/>
</dbReference>
<evidence type="ECO:0000256" key="3">
    <source>
        <dbReference type="ARBA" id="ARBA00023125"/>
    </source>
</evidence>
<dbReference type="InterPro" id="IPR013762">
    <property type="entry name" value="Integrase-like_cat_sf"/>
</dbReference>
<sequence>MKKTIQTPAFTNLYNEFESFVRVRNYKQGKSKMYQSVVSEFLAWLEQNGITKIKEVSSEISIQYFDYLITRPKLRAEGTLSEKSIKFHLFVLGLFVLNLLESNQIEKAFYIPSYSGANEKPRNIISVAEVQILYRSAQNELEKALLSVAYGCGLRRSEIHSLDVKDVQLSTGMLIVRKGKNSKRREVPMSDNVISHLRKYITEERYERLEGKPQLEDAFFINNKGKRMSGEHLNDTLKNLIESTNNYELIQKEITLHCLRHSIAFHLAENNAGIDFIRRFLGHSQINTTYLYAIKNKKRKPTTTF</sequence>
<gene>
    <name evidence="8" type="ORF">SAMN05443547_1637</name>
</gene>
<evidence type="ECO:0000313" key="8">
    <source>
        <dbReference type="EMBL" id="SHO73281.1"/>
    </source>
</evidence>
<evidence type="ECO:0000256" key="4">
    <source>
        <dbReference type="ARBA" id="ARBA00023172"/>
    </source>
</evidence>
<evidence type="ECO:0000256" key="5">
    <source>
        <dbReference type="PROSITE-ProRule" id="PRU01248"/>
    </source>
</evidence>
<reference evidence="9" key="1">
    <citation type="submission" date="2016-12" db="EMBL/GenBank/DDBJ databases">
        <authorList>
            <person name="Varghese N."/>
            <person name="Submissions S."/>
        </authorList>
    </citation>
    <scope>NUCLEOTIDE SEQUENCE [LARGE SCALE GENOMIC DNA]</scope>
    <source>
        <strain evidence="9">DSM 18830</strain>
    </source>
</reference>
<evidence type="ECO:0000256" key="1">
    <source>
        <dbReference type="ARBA" id="ARBA00008857"/>
    </source>
</evidence>
<dbReference type="PANTHER" id="PTHR30349">
    <property type="entry name" value="PHAGE INTEGRASE-RELATED"/>
    <property type="match status" value="1"/>
</dbReference>
<dbReference type="PROSITE" id="PS51900">
    <property type="entry name" value="CB"/>
    <property type="match status" value="1"/>
</dbReference>
<evidence type="ECO:0000256" key="2">
    <source>
        <dbReference type="ARBA" id="ARBA00022908"/>
    </source>
</evidence>
<comment type="similarity">
    <text evidence="1">Belongs to the 'phage' integrase family.</text>
</comment>
<dbReference type="Proteomes" id="UP000184611">
    <property type="component" value="Unassembled WGS sequence"/>
</dbReference>
<keyword evidence="9" id="KW-1185">Reference proteome</keyword>
<dbReference type="RefSeq" id="WP_073583220.1">
    <property type="nucleotide sequence ID" value="NZ_CBCSEA010000016.1"/>
</dbReference>
<protein>
    <submittedName>
        <fullName evidence="8">Site-specific recombinase XerD</fullName>
    </submittedName>
</protein>
<dbReference type="Pfam" id="PF00589">
    <property type="entry name" value="Phage_integrase"/>
    <property type="match status" value="1"/>
</dbReference>
<dbReference type="SUPFAM" id="SSF56349">
    <property type="entry name" value="DNA breaking-rejoining enzymes"/>
    <property type="match status" value="1"/>
</dbReference>
<dbReference type="AlphaFoldDB" id="A0A1M7ZWL5"/>
<dbReference type="EMBL" id="FRYK01000002">
    <property type="protein sequence ID" value="SHO73281.1"/>
    <property type="molecule type" value="Genomic_DNA"/>
</dbReference>
<dbReference type="Gene3D" id="1.10.443.10">
    <property type="entry name" value="Intergrase catalytic core"/>
    <property type="match status" value="1"/>
</dbReference>
<keyword evidence="3 5" id="KW-0238">DNA-binding</keyword>
<dbReference type="Gene3D" id="1.10.150.130">
    <property type="match status" value="1"/>
</dbReference>
<organism evidence="8 9">
    <name type="scientific">Flavobacterium cucumis</name>
    <dbReference type="NCBI Taxonomy" id="416016"/>
    <lineage>
        <taxon>Bacteria</taxon>
        <taxon>Pseudomonadati</taxon>
        <taxon>Bacteroidota</taxon>
        <taxon>Flavobacteriia</taxon>
        <taxon>Flavobacteriales</taxon>
        <taxon>Flavobacteriaceae</taxon>
        <taxon>Flavobacterium</taxon>
    </lineage>
</organism>
<dbReference type="GO" id="GO:0003677">
    <property type="term" value="F:DNA binding"/>
    <property type="evidence" value="ECO:0007669"/>
    <property type="project" value="UniProtKB-UniRule"/>
</dbReference>
<dbReference type="PANTHER" id="PTHR30349:SF41">
    <property type="entry name" value="INTEGRASE_RECOMBINASE PROTEIN MJ0367-RELATED"/>
    <property type="match status" value="1"/>
</dbReference>
<dbReference type="InterPro" id="IPR010998">
    <property type="entry name" value="Integrase_recombinase_N"/>
</dbReference>
<dbReference type="InterPro" id="IPR044068">
    <property type="entry name" value="CB"/>
</dbReference>
<dbReference type="InterPro" id="IPR011010">
    <property type="entry name" value="DNA_brk_join_enz"/>
</dbReference>
<evidence type="ECO:0000259" key="7">
    <source>
        <dbReference type="PROSITE" id="PS51900"/>
    </source>
</evidence>
<evidence type="ECO:0000259" key="6">
    <source>
        <dbReference type="PROSITE" id="PS51898"/>
    </source>
</evidence>
<keyword evidence="4" id="KW-0233">DNA recombination</keyword>